<dbReference type="EMBL" id="JAACQH010000055">
    <property type="protein sequence ID" value="NCS91397.1"/>
    <property type="molecule type" value="Genomic_DNA"/>
</dbReference>
<dbReference type="AlphaFoldDB" id="A0A8J7YS46"/>
<dbReference type="SUPFAM" id="SSF50630">
    <property type="entry name" value="Acid proteases"/>
    <property type="match status" value="1"/>
</dbReference>
<evidence type="ECO:0008006" key="4">
    <source>
        <dbReference type="Google" id="ProtNLM"/>
    </source>
</evidence>
<gene>
    <name evidence="2" type="ORF">GW779_03140</name>
    <name evidence="1" type="ORF">GW910_03480</name>
</gene>
<organism evidence="1 3">
    <name type="scientific">Candidatus Altarchaeum hamiconexum</name>
    <dbReference type="NCBI Taxonomy" id="1803513"/>
    <lineage>
        <taxon>Archaea</taxon>
        <taxon>Candidatus Altarchaeota</taxon>
        <taxon>Candidatus Altiarchaeia</taxon>
        <taxon>Candidatus Altarchaeales</taxon>
        <taxon>Candidatus Altarchaeaceae</taxon>
        <taxon>Candidatus Altarchaeum</taxon>
    </lineage>
</organism>
<accession>A0A8J7YS46</accession>
<evidence type="ECO:0000313" key="2">
    <source>
        <dbReference type="EMBL" id="NCS91397.1"/>
    </source>
</evidence>
<reference evidence="1" key="1">
    <citation type="submission" date="2019-11" db="EMBL/GenBank/DDBJ databases">
        <title>Lipid analysis of CO2-rich subsurface aquifers suggests an autotrophy-based deep biosphere with lysolipids enriched in CPR bacteria.</title>
        <authorList>
            <person name="Probst A.J."/>
            <person name="Elling F.J."/>
            <person name="Castelle C.J."/>
            <person name="Zhu Q."/>
            <person name="Elvert M."/>
            <person name="Birarda G."/>
            <person name="Holman H.-Y."/>
            <person name="Lane K.R."/>
            <person name="Ladd B."/>
            <person name="Ryan M.C."/>
            <person name="Woyke T."/>
            <person name="Hinrichs K.-U."/>
            <person name="Banfield J.F."/>
        </authorList>
    </citation>
    <scope>NUCLEOTIDE SEQUENCE</scope>
    <source>
        <strain evidence="1">CG_2015-01_33_1645</strain>
        <strain evidence="2">CG_2015-04_33_537</strain>
    </source>
</reference>
<proteinExistence type="predicted"/>
<protein>
    <recommendedName>
        <fullName evidence="4">Peptidase A2 domain-containing protein</fullName>
    </recommendedName>
</protein>
<evidence type="ECO:0000313" key="1">
    <source>
        <dbReference type="EMBL" id="NCN65119.1"/>
    </source>
</evidence>
<sequence length="100" mass="11230">MATNMDRIYGAVEISSNGRKELAVAIVDTGEDKTVISQTLANKIKTELYGTFYAVCASQTMLKGRYADVVITEIRSKKQTKCRLASLMYHLTQMILMMKE</sequence>
<name>A0A8J7YS46_9ARCH</name>
<dbReference type="InterPro" id="IPR021109">
    <property type="entry name" value="Peptidase_aspartic_dom_sf"/>
</dbReference>
<dbReference type="Proteomes" id="UP000768163">
    <property type="component" value="Unassembled WGS sequence"/>
</dbReference>
<dbReference type="EMBL" id="JAACVF010000087">
    <property type="protein sequence ID" value="NCN65119.1"/>
    <property type="molecule type" value="Genomic_DNA"/>
</dbReference>
<dbReference type="Proteomes" id="UP000738826">
    <property type="component" value="Unassembled WGS sequence"/>
</dbReference>
<evidence type="ECO:0000313" key="3">
    <source>
        <dbReference type="Proteomes" id="UP000768163"/>
    </source>
</evidence>
<comment type="caution">
    <text evidence="1">The sequence shown here is derived from an EMBL/GenBank/DDBJ whole genome shotgun (WGS) entry which is preliminary data.</text>
</comment>